<reference evidence="5 6" key="1">
    <citation type="submission" date="2016-05" db="EMBL/GenBank/DDBJ databases">
        <title>Niabella ginsenosidivorans BS26 whole genome sequencing.</title>
        <authorList>
            <person name="Im W.T."/>
            <person name="Siddiqi M.Z."/>
        </authorList>
    </citation>
    <scope>NUCLEOTIDE SEQUENCE [LARGE SCALE GENOMIC DNA]</scope>
    <source>
        <strain evidence="5 6">BS26</strain>
    </source>
</reference>
<dbReference type="Pfam" id="PF12833">
    <property type="entry name" value="HTH_18"/>
    <property type="match status" value="1"/>
</dbReference>
<dbReference type="Pfam" id="PF20240">
    <property type="entry name" value="DUF6597"/>
    <property type="match status" value="1"/>
</dbReference>
<dbReference type="InterPro" id="IPR018060">
    <property type="entry name" value="HTH_AraC"/>
</dbReference>
<dbReference type="AlphaFoldDB" id="A0A1A9I074"/>
<evidence type="ECO:0000256" key="1">
    <source>
        <dbReference type="ARBA" id="ARBA00023015"/>
    </source>
</evidence>
<dbReference type="InterPro" id="IPR009057">
    <property type="entry name" value="Homeodomain-like_sf"/>
</dbReference>
<feature type="domain" description="HTH araC/xylS-type" evidence="4">
    <location>
        <begin position="158"/>
        <end position="260"/>
    </location>
</feature>
<accession>A0A1A9I074</accession>
<evidence type="ECO:0000259" key="4">
    <source>
        <dbReference type="PROSITE" id="PS01124"/>
    </source>
</evidence>
<dbReference type="SUPFAM" id="SSF46689">
    <property type="entry name" value="Homeodomain-like"/>
    <property type="match status" value="1"/>
</dbReference>
<organism evidence="5 6">
    <name type="scientific">Niabella ginsenosidivorans</name>
    <dbReference type="NCBI Taxonomy" id="1176587"/>
    <lineage>
        <taxon>Bacteria</taxon>
        <taxon>Pseudomonadati</taxon>
        <taxon>Bacteroidota</taxon>
        <taxon>Chitinophagia</taxon>
        <taxon>Chitinophagales</taxon>
        <taxon>Chitinophagaceae</taxon>
        <taxon>Niabella</taxon>
    </lineage>
</organism>
<dbReference type="InterPro" id="IPR050204">
    <property type="entry name" value="AraC_XylS_family_regulators"/>
</dbReference>
<dbReference type="EMBL" id="CP015772">
    <property type="protein sequence ID" value="ANH80131.1"/>
    <property type="molecule type" value="Genomic_DNA"/>
</dbReference>
<gene>
    <name evidence="5" type="ORF">A8C56_03250</name>
</gene>
<evidence type="ECO:0000256" key="3">
    <source>
        <dbReference type="ARBA" id="ARBA00023163"/>
    </source>
</evidence>
<dbReference type="KEGG" id="nia:A8C56_03250"/>
<evidence type="ECO:0000313" key="5">
    <source>
        <dbReference type="EMBL" id="ANH80131.1"/>
    </source>
</evidence>
<dbReference type="PROSITE" id="PS01124">
    <property type="entry name" value="HTH_ARAC_FAMILY_2"/>
    <property type="match status" value="1"/>
</dbReference>
<dbReference type="PANTHER" id="PTHR46796">
    <property type="entry name" value="HTH-TYPE TRANSCRIPTIONAL ACTIVATOR RHAS-RELATED"/>
    <property type="match status" value="1"/>
</dbReference>
<dbReference type="STRING" id="1176587.A8C56_03250"/>
<keyword evidence="3" id="KW-0804">Transcription</keyword>
<dbReference type="InterPro" id="IPR046532">
    <property type="entry name" value="DUF6597"/>
</dbReference>
<dbReference type="SMART" id="SM00342">
    <property type="entry name" value="HTH_ARAC"/>
    <property type="match status" value="1"/>
</dbReference>
<keyword evidence="2" id="KW-0238">DNA-binding</keyword>
<evidence type="ECO:0000313" key="6">
    <source>
        <dbReference type="Proteomes" id="UP000077667"/>
    </source>
</evidence>
<keyword evidence="1" id="KW-0805">Transcription regulation</keyword>
<keyword evidence="6" id="KW-1185">Reference proteome</keyword>
<protein>
    <recommendedName>
        <fullName evidence="4">HTH araC/xylS-type domain-containing protein</fullName>
    </recommendedName>
</protein>
<sequence length="264" mass="30566">MKRFQLMNPQVILPDKQLTEYIQHFLVYETKNKQASTHISVFPDGHPGIIFFKGDNGIYQTPPVQQPTCFYISGQNMHPTFIKIPGRFIWIAAKLRPYALKNMFAITSKEIGPYCMSIEQDFPAVLAKLNDAKNSKAIIRILQQFIKECTNTNGHKIHEIVKKCTQLIIKKHGTISMKELREAFNLSERTLQRYFLAEMGIPPKRFARIIHFHYAFQTLTTEDQKRIADIAYEKGFADPAHFSRTIKRFTGQSPTGFLLKRRSL</sequence>
<proteinExistence type="predicted"/>
<dbReference type="GO" id="GO:0003700">
    <property type="term" value="F:DNA-binding transcription factor activity"/>
    <property type="evidence" value="ECO:0007669"/>
    <property type="project" value="InterPro"/>
</dbReference>
<dbReference type="Gene3D" id="1.10.10.60">
    <property type="entry name" value="Homeodomain-like"/>
    <property type="match status" value="1"/>
</dbReference>
<dbReference type="Proteomes" id="UP000077667">
    <property type="component" value="Chromosome"/>
</dbReference>
<dbReference type="GO" id="GO:0043565">
    <property type="term" value="F:sequence-specific DNA binding"/>
    <property type="evidence" value="ECO:0007669"/>
    <property type="project" value="InterPro"/>
</dbReference>
<evidence type="ECO:0000256" key="2">
    <source>
        <dbReference type="ARBA" id="ARBA00023125"/>
    </source>
</evidence>
<name>A0A1A9I074_9BACT</name>